<dbReference type="Gene3D" id="3.60.21.10">
    <property type="match status" value="1"/>
</dbReference>
<keyword evidence="2" id="KW-0479">Metal-binding</keyword>
<organism evidence="4 5">
    <name type="scientific">Peribacillus saganii</name>
    <dbReference type="NCBI Taxonomy" id="2303992"/>
    <lineage>
        <taxon>Bacteria</taxon>
        <taxon>Bacillati</taxon>
        <taxon>Bacillota</taxon>
        <taxon>Bacilli</taxon>
        <taxon>Bacillales</taxon>
        <taxon>Bacillaceae</taxon>
        <taxon>Peribacillus</taxon>
    </lineage>
</organism>
<dbReference type="InterPro" id="IPR024654">
    <property type="entry name" value="Calcineurin-like_PHP_lpxH"/>
</dbReference>
<comment type="caution">
    <text evidence="4">The sequence shown here is derived from an EMBL/GenBank/DDBJ whole genome shotgun (WGS) entry which is preliminary data.</text>
</comment>
<dbReference type="NCBIfam" id="TIGR00040">
    <property type="entry name" value="yfcE"/>
    <property type="match status" value="1"/>
</dbReference>
<evidence type="ECO:0000313" key="4">
    <source>
        <dbReference type="EMBL" id="RFU70443.1"/>
    </source>
</evidence>
<dbReference type="InterPro" id="IPR000979">
    <property type="entry name" value="Phosphodiesterase_MJ0936/Vps29"/>
</dbReference>
<evidence type="ECO:0000256" key="1">
    <source>
        <dbReference type="ARBA" id="ARBA00008950"/>
    </source>
</evidence>
<feature type="domain" description="Calcineurin-like phosphoesterase" evidence="3">
    <location>
        <begin position="1"/>
        <end position="151"/>
    </location>
</feature>
<dbReference type="EMBL" id="QVTE01000016">
    <property type="protein sequence ID" value="RFU70443.1"/>
    <property type="molecule type" value="Genomic_DNA"/>
</dbReference>
<dbReference type="GO" id="GO:0016787">
    <property type="term" value="F:hydrolase activity"/>
    <property type="evidence" value="ECO:0007669"/>
    <property type="project" value="UniProtKB-UniRule"/>
</dbReference>
<evidence type="ECO:0000256" key="2">
    <source>
        <dbReference type="RuleBase" id="RU362039"/>
    </source>
</evidence>
<comment type="similarity">
    <text evidence="1 2">Belongs to the metallophosphoesterase superfamily. YfcE family.</text>
</comment>
<protein>
    <recommendedName>
        <fullName evidence="2">Phosphoesterase</fullName>
        <ecNumber evidence="2">3.1.4.-</ecNumber>
    </recommendedName>
</protein>
<name>A0A372LQE0_9BACI</name>
<dbReference type="OrthoDB" id="9800565at2"/>
<dbReference type="AlphaFoldDB" id="A0A372LQE0"/>
<accession>A0A372LQE0</accession>
<sequence>MKIIVLSDTHMPRMSKKLPAALRKGLQGADLIIHAGDWQTADVYYGLQQYGQLEGVSGNVDGPDIKELVPEKKLVKVHGFKIGIVHGHGKKLTTEKRALAAFENEKPDAIIYGHSHIPVLTYKEDTLLFNPGSPTDKRKQPLYSYGVITIGEELKAEHIFFDRKD</sequence>
<proteinExistence type="inferred from homology"/>
<dbReference type="SUPFAM" id="SSF56300">
    <property type="entry name" value="Metallo-dependent phosphatases"/>
    <property type="match status" value="1"/>
</dbReference>
<dbReference type="GO" id="GO:0046872">
    <property type="term" value="F:metal ion binding"/>
    <property type="evidence" value="ECO:0007669"/>
    <property type="project" value="UniProtKB-KW"/>
</dbReference>
<dbReference type="RefSeq" id="WP_117326025.1">
    <property type="nucleotide sequence ID" value="NZ_QVTE01000016.1"/>
</dbReference>
<dbReference type="Proteomes" id="UP000264541">
    <property type="component" value="Unassembled WGS sequence"/>
</dbReference>
<dbReference type="Pfam" id="PF12850">
    <property type="entry name" value="Metallophos_2"/>
    <property type="match status" value="1"/>
</dbReference>
<dbReference type="PANTHER" id="PTHR11124">
    <property type="entry name" value="VACUOLAR SORTING PROTEIN VPS29"/>
    <property type="match status" value="1"/>
</dbReference>
<evidence type="ECO:0000259" key="3">
    <source>
        <dbReference type="Pfam" id="PF12850"/>
    </source>
</evidence>
<keyword evidence="5" id="KW-1185">Reference proteome</keyword>
<dbReference type="EC" id="3.1.4.-" evidence="2"/>
<comment type="cofactor">
    <cofactor evidence="2">
        <name>a divalent metal cation</name>
        <dbReference type="ChEBI" id="CHEBI:60240"/>
    </cofactor>
</comment>
<gene>
    <name evidence="4" type="ORF">D0469_07610</name>
</gene>
<evidence type="ECO:0000313" key="5">
    <source>
        <dbReference type="Proteomes" id="UP000264541"/>
    </source>
</evidence>
<dbReference type="InterPro" id="IPR029052">
    <property type="entry name" value="Metallo-depent_PP-like"/>
</dbReference>
<reference evidence="4 5" key="1">
    <citation type="submission" date="2018-08" db="EMBL/GenBank/DDBJ databases">
        <title>Bacillus chawlae sp. nov., Bacillus glennii sp. nov., and Bacillus saganii sp. nov. Isolated from the Vehicle Assembly Building at Kennedy Space Center where the Viking Spacecraft were Assembled.</title>
        <authorList>
            <person name="Seuylemezian A."/>
            <person name="Vaishampayan P."/>
        </authorList>
    </citation>
    <scope>NUCLEOTIDE SEQUENCE [LARGE SCALE GENOMIC DNA]</scope>
    <source>
        <strain evidence="4 5">V47-23a</strain>
    </source>
</reference>